<evidence type="ECO:0000313" key="3">
    <source>
        <dbReference type="Proteomes" id="UP001251524"/>
    </source>
</evidence>
<dbReference type="Proteomes" id="UP001251524">
    <property type="component" value="Unassembled WGS sequence"/>
</dbReference>
<evidence type="ECO:0000313" key="2">
    <source>
        <dbReference type="EMBL" id="MDR7134757.1"/>
    </source>
</evidence>
<name>A0ABU1WAV2_9GAMM</name>
<accession>A0ABU1WAV2</accession>
<comment type="caution">
    <text evidence="2">The sequence shown here is derived from an EMBL/GenBank/DDBJ whole genome shotgun (WGS) entry which is preliminary data.</text>
</comment>
<gene>
    <name evidence="2" type="ORF">J2X06_001966</name>
</gene>
<keyword evidence="3" id="KW-1185">Reference proteome</keyword>
<proteinExistence type="predicted"/>
<feature type="chain" id="PRO_5045528431" evidence="1">
    <location>
        <begin position="28"/>
        <end position="140"/>
    </location>
</feature>
<organism evidence="2 3">
    <name type="scientific">Lysobacter niastensis</name>
    <dbReference type="NCBI Taxonomy" id="380629"/>
    <lineage>
        <taxon>Bacteria</taxon>
        <taxon>Pseudomonadati</taxon>
        <taxon>Pseudomonadota</taxon>
        <taxon>Gammaproteobacteria</taxon>
        <taxon>Lysobacterales</taxon>
        <taxon>Lysobacteraceae</taxon>
        <taxon>Lysobacter</taxon>
    </lineage>
</organism>
<dbReference type="RefSeq" id="WP_310061634.1">
    <property type="nucleotide sequence ID" value="NZ_JAVDVY010000002.1"/>
</dbReference>
<evidence type="ECO:0000256" key="1">
    <source>
        <dbReference type="SAM" id="SignalP"/>
    </source>
</evidence>
<protein>
    <submittedName>
        <fullName evidence="2">Uncharacterized protein</fullName>
    </submittedName>
</protein>
<feature type="signal peptide" evidence="1">
    <location>
        <begin position="1"/>
        <end position="27"/>
    </location>
</feature>
<dbReference type="EMBL" id="JAVDVY010000002">
    <property type="protein sequence ID" value="MDR7134757.1"/>
    <property type="molecule type" value="Genomic_DNA"/>
</dbReference>
<sequence length="140" mass="14532">MTSMNNRSRTLIAVCFAGLLGGGAAMAQTAPTSAQDDAAQAPVVDQAQPREAVAQAPAVDQAQAQEAVAQTDAADKKPFNRNCLRETGSRIRAIDPVTGKRTCIAEPGNAYSKDDLNSTGQVDIAKALRQLDPAVSVSGH</sequence>
<reference evidence="2 3" key="1">
    <citation type="submission" date="2023-07" db="EMBL/GenBank/DDBJ databases">
        <title>Sorghum-associated microbial communities from plants grown in Nebraska, USA.</title>
        <authorList>
            <person name="Schachtman D."/>
        </authorList>
    </citation>
    <scope>NUCLEOTIDE SEQUENCE [LARGE SCALE GENOMIC DNA]</scope>
    <source>
        <strain evidence="2 3">BE198</strain>
    </source>
</reference>
<keyword evidence="1" id="KW-0732">Signal</keyword>